<evidence type="ECO:0000313" key="7">
    <source>
        <dbReference type="EMBL" id="RPE82774.1"/>
    </source>
</evidence>
<evidence type="ECO:0000256" key="1">
    <source>
        <dbReference type="ARBA" id="ARBA00022729"/>
    </source>
</evidence>
<feature type="domain" description="C-type lysozyme inhibitor" evidence="6">
    <location>
        <begin position="65"/>
        <end position="131"/>
    </location>
</feature>
<dbReference type="AlphaFoldDB" id="A0A3N4WBZ6"/>
<gene>
    <name evidence="7" type="ORF">EDC46_1446</name>
</gene>
<dbReference type="PROSITE" id="PS51257">
    <property type="entry name" value="PROKAR_LIPOPROTEIN"/>
    <property type="match status" value="1"/>
</dbReference>
<dbReference type="RefSeq" id="WP_124211588.1">
    <property type="nucleotide sequence ID" value="NZ_CP016615.1"/>
</dbReference>
<evidence type="ECO:0000256" key="3">
    <source>
        <dbReference type="ARBA" id="ARBA00023139"/>
    </source>
</evidence>
<dbReference type="Gene3D" id="2.40.128.200">
    <property type="match status" value="1"/>
</dbReference>
<name>A0A3N4WBZ6_9PAST</name>
<keyword evidence="2" id="KW-0472">Membrane</keyword>
<keyword evidence="4" id="KW-0449">Lipoprotein</keyword>
<protein>
    <submittedName>
        <fullName evidence="7">Membrane-bound lysozyme inhibitor of c-type lysozyme MliC</fullName>
    </submittedName>
</protein>
<reference evidence="7 8" key="1">
    <citation type="submission" date="2018-11" db="EMBL/GenBank/DDBJ databases">
        <title>Genomic Encyclopedia of Type Strains, Phase IV (KMG-IV): sequencing the most valuable type-strain genomes for metagenomic binning, comparative biology and taxonomic classification.</title>
        <authorList>
            <person name="Goeker M."/>
        </authorList>
    </citation>
    <scope>NUCLEOTIDE SEQUENCE [LARGE SCALE GENOMIC DNA]</scope>
    <source>
        <strain evidence="7 8">DSM 27238</strain>
    </source>
</reference>
<dbReference type="InterPro" id="IPR018660">
    <property type="entry name" value="MliC"/>
</dbReference>
<evidence type="ECO:0000313" key="8">
    <source>
        <dbReference type="Proteomes" id="UP000281691"/>
    </source>
</evidence>
<feature type="signal peptide" evidence="5">
    <location>
        <begin position="1"/>
        <end position="20"/>
    </location>
</feature>
<comment type="caution">
    <text evidence="7">The sequence shown here is derived from an EMBL/GenBank/DDBJ whole genome shotgun (WGS) entry which is preliminary data.</text>
</comment>
<dbReference type="Pfam" id="PF09864">
    <property type="entry name" value="MliC"/>
    <property type="match status" value="1"/>
</dbReference>
<accession>A0A3N4WBZ6</accession>
<dbReference type="EMBL" id="RKQP01000004">
    <property type="protein sequence ID" value="RPE82774.1"/>
    <property type="molecule type" value="Genomic_DNA"/>
</dbReference>
<evidence type="ECO:0000259" key="6">
    <source>
        <dbReference type="Pfam" id="PF09864"/>
    </source>
</evidence>
<keyword evidence="8" id="KW-1185">Reference proteome</keyword>
<dbReference type="Proteomes" id="UP000281691">
    <property type="component" value="Unassembled WGS sequence"/>
</dbReference>
<organism evidence="7 8">
    <name type="scientific">Vespertiliibacter pulmonis</name>
    <dbReference type="NCBI Taxonomy" id="1443036"/>
    <lineage>
        <taxon>Bacteria</taxon>
        <taxon>Pseudomonadati</taxon>
        <taxon>Pseudomonadota</taxon>
        <taxon>Gammaproteobacteria</taxon>
        <taxon>Pasteurellales</taxon>
        <taxon>Pasteurellaceae</taxon>
        <taxon>Vespertiliibacter</taxon>
    </lineage>
</organism>
<dbReference type="InterPro" id="IPR036328">
    <property type="entry name" value="MliC_sf"/>
</dbReference>
<feature type="chain" id="PRO_5018309536" evidence="5">
    <location>
        <begin position="21"/>
        <end position="140"/>
    </location>
</feature>
<evidence type="ECO:0000256" key="2">
    <source>
        <dbReference type="ARBA" id="ARBA00023136"/>
    </source>
</evidence>
<keyword evidence="3" id="KW-0564">Palmitate</keyword>
<evidence type="ECO:0000256" key="4">
    <source>
        <dbReference type="ARBA" id="ARBA00023288"/>
    </source>
</evidence>
<keyword evidence="1 5" id="KW-0732">Signal</keyword>
<evidence type="ECO:0000256" key="5">
    <source>
        <dbReference type="SAM" id="SignalP"/>
    </source>
</evidence>
<proteinExistence type="predicted"/>
<sequence>MKLLPRVGMCMLVLSLTACTMTTISPIEQVQKSIGKEGELEPKQSVKSARVEKQDRVKLPVVREYVCQQQKIVRVQPLSKKKNSPITVSFEQMSYQLSPKVSSKGKKYSNIRWIWLERFNGQAILSDSSNQPLAVGCIRK</sequence>
<dbReference type="OrthoDB" id="5689950at2"/>